<evidence type="ECO:0000313" key="10">
    <source>
        <dbReference type="Proteomes" id="UP000052257"/>
    </source>
</evidence>
<feature type="transmembrane region" description="Helical" evidence="7">
    <location>
        <begin position="20"/>
        <end position="42"/>
    </location>
</feature>
<dbReference type="Gene3D" id="1.10.3720.10">
    <property type="entry name" value="MetI-like"/>
    <property type="match status" value="1"/>
</dbReference>
<evidence type="ECO:0000256" key="6">
    <source>
        <dbReference type="ARBA" id="ARBA00023136"/>
    </source>
</evidence>
<dbReference type="InterPro" id="IPR000515">
    <property type="entry name" value="MetI-like"/>
</dbReference>
<dbReference type="PROSITE" id="PS50928">
    <property type="entry name" value="ABC_TM1"/>
    <property type="match status" value="1"/>
</dbReference>
<organism evidence="9 10">
    <name type="scientific">Campylobacter hyointestinalis subsp. hyointestinalis</name>
    <dbReference type="NCBI Taxonomy" id="91352"/>
    <lineage>
        <taxon>Bacteria</taxon>
        <taxon>Pseudomonadati</taxon>
        <taxon>Campylobacterota</taxon>
        <taxon>Epsilonproteobacteria</taxon>
        <taxon>Campylobacterales</taxon>
        <taxon>Campylobacteraceae</taxon>
        <taxon>Campylobacter</taxon>
    </lineage>
</organism>
<keyword evidence="6 7" id="KW-0472">Membrane</keyword>
<reference evidence="9 10" key="1">
    <citation type="submission" date="2015-11" db="EMBL/GenBank/DDBJ databases">
        <authorList>
            <consortium name="Pathogen Informatics"/>
        </authorList>
    </citation>
    <scope>NUCLEOTIDE SEQUENCE [LARGE SCALE GENOMIC DNA]</scope>
    <source>
        <strain evidence="9 10">006A-0191</strain>
    </source>
</reference>
<keyword evidence="4 7" id="KW-0812">Transmembrane</keyword>
<dbReference type="PANTHER" id="PTHR30183:SF3">
    <property type="entry name" value="MOLYBDENUM TRANSPORT SYSTEM PERMEASE PROTEIN MODB"/>
    <property type="match status" value="1"/>
</dbReference>
<keyword evidence="2 7" id="KW-0813">Transport</keyword>
<protein>
    <submittedName>
        <fullName evidence="9">Molybdate ABC transporter permease protein</fullName>
    </submittedName>
</protein>
<feature type="transmembrane region" description="Helical" evidence="7">
    <location>
        <begin position="137"/>
        <end position="159"/>
    </location>
</feature>
<feature type="transmembrane region" description="Helical" evidence="7">
    <location>
        <begin position="165"/>
        <end position="191"/>
    </location>
</feature>
<feature type="transmembrane region" description="Helical" evidence="7">
    <location>
        <begin position="198"/>
        <end position="217"/>
    </location>
</feature>
<dbReference type="Proteomes" id="UP000052257">
    <property type="component" value="Unassembled WGS sequence"/>
</dbReference>
<proteinExistence type="inferred from homology"/>
<evidence type="ECO:0000313" key="9">
    <source>
        <dbReference type="EMBL" id="CUU71465.1"/>
    </source>
</evidence>
<feature type="domain" description="ABC transmembrane type-1" evidence="8">
    <location>
        <begin position="16"/>
        <end position="218"/>
    </location>
</feature>
<comment type="subcellular location">
    <subcellularLocation>
        <location evidence="1 7">Cell membrane</location>
        <topology evidence="1 7">Multi-pass membrane protein</topology>
    </subcellularLocation>
</comment>
<dbReference type="EMBL" id="FAUW01000001">
    <property type="protein sequence ID" value="CUU71465.1"/>
    <property type="molecule type" value="Genomic_DNA"/>
</dbReference>
<dbReference type="GO" id="GO:0055085">
    <property type="term" value="P:transmembrane transport"/>
    <property type="evidence" value="ECO:0007669"/>
    <property type="project" value="InterPro"/>
</dbReference>
<evidence type="ECO:0000256" key="3">
    <source>
        <dbReference type="ARBA" id="ARBA00022475"/>
    </source>
</evidence>
<sequence length="246" mass="27397">MQNLDLNNLEWLLSPLILSAKTLCFSLVLFITIGILLAYFLAFYKGKFKTFFELVIMFPLIFPPIATGFLLLYVFGRNGFIASFLNLEIVFSFKALVIASFLAGLPLFVKPIQAAFENFPKDLIEAGLSLGKNRFEIAVFIIFPNIIGVLLASLILALGRGLGEVGITLMLGGNIIGKTDTVSLAIFNAVYDGQNEKALILSFVLVSSFMFWMIGILKNIRELLKFDKFGFILIILRLNLVSKSKF</sequence>
<comment type="caution">
    <text evidence="9">The sequence shown here is derived from an EMBL/GenBank/DDBJ whole genome shotgun (WGS) entry which is preliminary data.</text>
</comment>
<keyword evidence="3" id="KW-1003">Cell membrane</keyword>
<name>A0A9W5EPM9_CAMHY</name>
<dbReference type="InterPro" id="IPR035906">
    <property type="entry name" value="MetI-like_sf"/>
</dbReference>
<feature type="transmembrane region" description="Helical" evidence="7">
    <location>
        <begin position="54"/>
        <end position="75"/>
    </location>
</feature>
<accession>A0A9W5EPM9</accession>
<dbReference type="PANTHER" id="PTHR30183">
    <property type="entry name" value="MOLYBDENUM TRANSPORT SYSTEM PERMEASE PROTEIN MODB"/>
    <property type="match status" value="1"/>
</dbReference>
<dbReference type="AlphaFoldDB" id="A0A9W5EPM9"/>
<gene>
    <name evidence="9" type="primary">modB_1</name>
    <name evidence="9" type="ORF">ERS739220_00335</name>
</gene>
<dbReference type="SUPFAM" id="SSF161098">
    <property type="entry name" value="MetI-like"/>
    <property type="match status" value="1"/>
</dbReference>
<evidence type="ECO:0000259" key="8">
    <source>
        <dbReference type="PROSITE" id="PS50928"/>
    </source>
</evidence>
<comment type="similarity">
    <text evidence="7">Belongs to the binding-protein-dependent transport system permease family.</text>
</comment>
<dbReference type="Pfam" id="PF00528">
    <property type="entry name" value="BPD_transp_1"/>
    <property type="match status" value="1"/>
</dbReference>
<evidence type="ECO:0000256" key="2">
    <source>
        <dbReference type="ARBA" id="ARBA00022448"/>
    </source>
</evidence>
<evidence type="ECO:0000256" key="5">
    <source>
        <dbReference type="ARBA" id="ARBA00022989"/>
    </source>
</evidence>
<dbReference type="GO" id="GO:0005886">
    <property type="term" value="C:plasma membrane"/>
    <property type="evidence" value="ECO:0007669"/>
    <property type="project" value="UniProtKB-SubCell"/>
</dbReference>
<dbReference type="CDD" id="cd06261">
    <property type="entry name" value="TM_PBP2"/>
    <property type="match status" value="1"/>
</dbReference>
<evidence type="ECO:0000256" key="4">
    <source>
        <dbReference type="ARBA" id="ARBA00022692"/>
    </source>
</evidence>
<evidence type="ECO:0000256" key="7">
    <source>
        <dbReference type="RuleBase" id="RU363032"/>
    </source>
</evidence>
<evidence type="ECO:0000256" key="1">
    <source>
        <dbReference type="ARBA" id="ARBA00004651"/>
    </source>
</evidence>
<keyword evidence="5 7" id="KW-1133">Transmembrane helix</keyword>